<dbReference type="Proteomes" id="UP000053235">
    <property type="component" value="Unassembled WGS sequence"/>
</dbReference>
<dbReference type="OrthoDB" id="8244198at2"/>
<reference evidence="3" key="1">
    <citation type="submission" date="2015-07" db="EMBL/GenBank/DDBJ databases">
        <authorList>
            <person name="Rodrigo-Torres Lidia"/>
            <person name="Arahal R.David."/>
        </authorList>
    </citation>
    <scope>NUCLEOTIDE SEQUENCE [LARGE SCALE GENOMIC DNA]</scope>
    <source>
        <strain evidence="3">CECT 5112</strain>
    </source>
</reference>
<dbReference type="Pfam" id="PF06568">
    <property type="entry name" value="YjiS-like"/>
    <property type="match status" value="1"/>
</dbReference>
<dbReference type="AlphaFoldDB" id="A0A0M7AKJ1"/>
<accession>A0A0M7AKJ1</accession>
<proteinExistence type="predicted"/>
<gene>
    <name evidence="2" type="ORF">LAX5112_04059</name>
</gene>
<evidence type="ECO:0000259" key="1">
    <source>
        <dbReference type="Pfam" id="PF06568"/>
    </source>
</evidence>
<evidence type="ECO:0000313" key="2">
    <source>
        <dbReference type="EMBL" id="CTQ74962.1"/>
    </source>
</evidence>
<dbReference type="EMBL" id="CXWD01000019">
    <property type="protein sequence ID" value="CTQ74962.1"/>
    <property type="molecule type" value="Genomic_DNA"/>
</dbReference>
<dbReference type="InterPro" id="IPR009506">
    <property type="entry name" value="YjiS-like"/>
</dbReference>
<sequence length="50" mass="5851">MFDTVVRKYNNWKSYRRAVDELSSLSSRELQDLGISRGDIKFVARRSLEG</sequence>
<name>A0A0M7AKJ1_9HYPH</name>
<keyword evidence="3" id="KW-1185">Reference proteome</keyword>
<evidence type="ECO:0000313" key="3">
    <source>
        <dbReference type="Proteomes" id="UP000053235"/>
    </source>
</evidence>
<organism evidence="2 3">
    <name type="scientific">Roseibium alexandrii</name>
    <dbReference type="NCBI Taxonomy" id="388408"/>
    <lineage>
        <taxon>Bacteria</taxon>
        <taxon>Pseudomonadati</taxon>
        <taxon>Pseudomonadota</taxon>
        <taxon>Alphaproteobacteria</taxon>
        <taxon>Hyphomicrobiales</taxon>
        <taxon>Stappiaceae</taxon>
        <taxon>Roseibium</taxon>
    </lineage>
</organism>
<dbReference type="RefSeq" id="WP_082429181.1">
    <property type="nucleotide sequence ID" value="NZ_CXWD01000019.1"/>
</dbReference>
<protein>
    <recommendedName>
        <fullName evidence="1">YjiS-like domain-containing protein</fullName>
    </recommendedName>
</protein>
<feature type="domain" description="YjiS-like" evidence="1">
    <location>
        <begin position="5"/>
        <end position="40"/>
    </location>
</feature>